<organism evidence="1 2">
    <name type="scientific">Coniosporium uncinatum</name>
    <dbReference type="NCBI Taxonomy" id="93489"/>
    <lineage>
        <taxon>Eukaryota</taxon>
        <taxon>Fungi</taxon>
        <taxon>Dikarya</taxon>
        <taxon>Ascomycota</taxon>
        <taxon>Pezizomycotina</taxon>
        <taxon>Dothideomycetes</taxon>
        <taxon>Dothideomycetes incertae sedis</taxon>
        <taxon>Coniosporium</taxon>
    </lineage>
</organism>
<reference evidence="1" key="1">
    <citation type="submission" date="2024-09" db="EMBL/GenBank/DDBJ databases">
        <title>Black Yeasts Isolated from many extreme environments.</title>
        <authorList>
            <person name="Coleine C."/>
            <person name="Stajich J.E."/>
            <person name="Selbmann L."/>
        </authorList>
    </citation>
    <scope>NUCLEOTIDE SEQUENCE</scope>
    <source>
        <strain evidence="1">CCFEE 5737</strain>
    </source>
</reference>
<name>A0ACC3D366_9PEZI</name>
<protein>
    <submittedName>
        <fullName evidence="1">Uncharacterized protein</fullName>
    </submittedName>
</protein>
<keyword evidence="2" id="KW-1185">Reference proteome</keyword>
<sequence length="627" mass="69932">HGRTQERKGKEVVQEEPYVRPRPAATRRHTMQANATLSNMKEVVKEDRHHGMEPPVDSSRPYASRRKTDTSMSARKRLETDFNTRPKANRSSSASFLSIFAPAPAPRPSTRGNRTVHEQAPEPARAPSPAGSAASSSRVVEPVIAKARSVSSTSRRRPRSSASIFATLLRPATPRSSRAARTPKPPPLPAVPEETRECLTCCDDVVKSKSAELECGHVMCNDCLIRIFTLSTTDPEHMPPKCCTDKRIPLSHVEKIFDSKFKHLWMKKYAEFATKDRMYCPRKGCGEWIKPKYQELDRSVGRRHGTCRKCNTKVCKNCNMKWHGTKECKNDPETKKLLDTAREEGWQRCYSCKAVVQLSEGCNHMKCRCTAEFCMICGERWKTCDCPWFNTPQEDQVRMPNFHRAFDILNDLAGPAATAAAARNRGMGYQRAPRAPPANFQDELEQRRRQEAEDEQLARRLAAADLNDNDPLANFFVGWGQVPPVMDVAMRTFGRHAGVGDLLGNHNDPIRQLLGGVLAAANQRAGVNRRAVRRRTYRVNQPVRSATGSVRAASPVPALPLRRRAQPNAVGPDIGQQDIGELARGLDGVPPASAMAGLAADGSRTGQRRVGRWLSHVERGEEWVDEA</sequence>
<evidence type="ECO:0000313" key="1">
    <source>
        <dbReference type="EMBL" id="KAK3061126.1"/>
    </source>
</evidence>
<dbReference type="EMBL" id="JAWDJW010008050">
    <property type="protein sequence ID" value="KAK3061126.1"/>
    <property type="molecule type" value="Genomic_DNA"/>
</dbReference>
<comment type="caution">
    <text evidence="1">The sequence shown here is derived from an EMBL/GenBank/DDBJ whole genome shotgun (WGS) entry which is preliminary data.</text>
</comment>
<proteinExistence type="predicted"/>
<gene>
    <name evidence="1" type="ORF">LTS18_006969</name>
</gene>
<feature type="non-terminal residue" evidence="1">
    <location>
        <position position="1"/>
    </location>
</feature>
<evidence type="ECO:0000313" key="2">
    <source>
        <dbReference type="Proteomes" id="UP001186974"/>
    </source>
</evidence>
<dbReference type="Proteomes" id="UP001186974">
    <property type="component" value="Unassembled WGS sequence"/>
</dbReference>
<accession>A0ACC3D366</accession>